<dbReference type="EMBL" id="RBZM01000009">
    <property type="protein sequence ID" value="RKP48950.1"/>
    <property type="molecule type" value="Genomic_DNA"/>
</dbReference>
<evidence type="ECO:0000256" key="2">
    <source>
        <dbReference type="ARBA" id="ARBA00023136"/>
    </source>
</evidence>
<evidence type="ECO:0000313" key="5">
    <source>
        <dbReference type="Proteomes" id="UP000282076"/>
    </source>
</evidence>
<accession>A0A494XE85</accession>
<protein>
    <submittedName>
        <fullName evidence="4">Spore germination protein</fullName>
    </submittedName>
</protein>
<dbReference type="PANTHER" id="PTHR22550">
    <property type="entry name" value="SPORE GERMINATION PROTEIN"/>
    <property type="match status" value="1"/>
</dbReference>
<feature type="transmembrane region" description="Helical" evidence="3">
    <location>
        <begin position="439"/>
        <end position="464"/>
    </location>
</feature>
<keyword evidence="2 3" id="KW-0472">Membrane</keyword>
<dbReference type="GO" id="GO:0009847">
    <property type="term" value="P:spore germination"/>
    <property type="evidence" value="ECO:0007669"/>
    <property type="project" value="InterPro"/>
</dbReference>
<feature type="transmembrane region" description="Helical" evidence="3">
    <location>
        <begin position="410"/>
        <end position="427"/>
    </location>
</feature>
<name>A0A494XE85_9BACL</name>
<evidence type="ECO:0000313" key="4">
    <source>
        <dbReference type="EMBL" id="RKP48950.1"/>
    </source>
</evidence>
<reference evidence="4 5" key="1">
    <citation type="submission" date="2018-10" db="EMBL/GenBank/DDBJ databases">
        <title>Cohnella sp. M2MS4P-1, whole genome shotgun sequence.</title>
        <authorList>
            <person name="Tuo L."/>
        </authorList>
    </citation>
    <scope>NUCLEOTIDE SEQUENCE [LARGE SCALE GENOMIC DNA]</scope>
    <source>
        <strain evidence="4 5">M2MS4P-1</strain>
    </source>
</reference>
<dbReference type="InterPro" id="IPR004995">
    <property type="entry name" value="Spore_Ger"/>
</dbReference>
<comment type="caution">
    <text evidence="4">The sequence shown here is derived from an EMBL/GenBank/DDBJ whole genome shotgun (WGS) entry which is preliminary data.</text>
</comment>
<keyword evidence="3" id="KW-1133">Transmembrane helix</keyword>
<dbReference type="AlphaFoldDB" id="A0A494XE85"/>
<feature type="transmembrane region" description="Helical" evidence="3">
    <location>
        <begin position="385"/>
        <end position="404"/>
    </location>
</feature>
<dbReference type="GO" id="GO:0016020">
    <property type="term" value="C:membrane"/>
    <property type="evidence" value="ECO:0007669"/>
    <property type="project" value="InterPro"/>
</dbReference>
<dbReference type="InterPro" id="IPR050768">
    <property type="entry name" value="UPF0353/GerABKA_families"/>
</dbReference>
<keyword evidence="3" id="KW-0812">Transmembrane</keyword>
<sequence>MVLYLRFRHYSLLVLLATVHGIMDSKQKEGRGMNKENFFHDWDEEKLRSHYRYSEDIKISTSSFGETGEKFSLVYCEGMGDGKWLSETVLPLLEQSFRSESDSESLTALQARLELTELQSGKDLSLSLFSGALLLFHHRTKRIYANNMKSIPKRDPSESTTEISLKGPRDGFIEELSTNVALIRKRLRTSKLHNEKFVLGKHSHTEVSLMYLSGVARPDLINEARARIQAFQTEALLSSSQFEEGLGDTKISLFPLLDYIGRPDYASQALVRGRLVVLVNGSPMALILPTNLIEQIKSPEDSYLPFYFVAFERMLRIIGLFVAIFLPGFWVALCTFSSEQLPFRLLATVSNSRIGLPFSTSMEAVLMLGMFELFREAGVRLPKAVGQTIAVVGGLIVGDAAIRAGLTSPTLLVTSAITAVSTFTLVNMSLSGTVSVMRLFVLVGSSILGMFGFFICMFSIVAYMSGLSSLGIGYLEPLSPVSFKDLLKAVLDIPKRWKDMKPAMLKRSDLENKE</sequence>
<dbReference type="Pfam" id="PF03323">
    <property type="entry name" value="GerA"/>
    <property type="match status" value="1"/>
</dbReference>
<proteinExistence type="inferred from homology"/>
<evidence type="ECO:0000256" key="3">
    <source>
        <dbReference type="SAM" id="Phobius"/>
    </source>
</evidence>
<evidence type="ECO:0000256" key="1">
    <source>
        <dbReference type="ARBA" id="ARBA00005278"/>
    </source>
</evidence>
<gene>
    <name evidence="4" type="ORF">D7Z26_21580</name>
</gene>
<dbReference type="PANTHER" id="PTHR22550:SF5">
    <property type="entry name" value="LEUCINE ZIPPER PROTEIN 4"/>
    <property type="match status" value="1"/>
</dbReference>
<feature type="transmembrane region" description="Helical" evidence="3">
    <location>
        <begin position="314"/>
        <end position="333"/>
    </location>
</feature>
<organism evidence="4 5">
    <name type="scientific">Cohnella endophytica</name>
    <dbReference type="NCBI Taxonomy" id="2419778"/>
    <lineage>
        <taxon>Bacteria</taxon>
        <taxon>Bacillati</taxon>
        <taxon>Bacillota</taxon>
        <taxon>Bacilli</taxon>
        <taxon>Bacillales</taxon>
        <taxon>Paenibacillaceae</taxon>
        <taxon>Cohnella</taxon>
    </lineage>
</organism>
<keyword evidence="5" id="KW-1185">Reference proteome</keyword>
<comment type="similarity">
    <text evidence="1">Belongs to the GerABKA family.</text>
</comment>
<dbReference type="PIRSF" id="PIRSF005690">
    <property type="entry name" value="GerBA"/>
    <property type="match status" value="1"/>
</dbReference>
<dbReference type="Proteomes" id="UP000282076">
    <property type="component" value="Unassembled WGS sequence"/>
</dbReference>